<sequence length="764" mass="86316">MGRKNKQKQKVCQEGSESRNRNQDDLLQTLGNFTLKENWDDFFTLRGADDSFEWYAEWPQLQTLLTGCLLFDSSELVKSPTQRRWQGKLPEELRILVPGCGNSRLSEHLYDDGFRNITNVDFSRVVITDMLKRNVRQRPEMKWRVMDMTAMKFQIEEFDAVVDKGGLDALMEPKLGPRLGNLYLSEVKRILKAGGKYICLTLAESHVLDLLLYKFRFGWKMSFHTIAQGPSFRKPKLQTFVVVAQKDHPTAISDISLFMDNYFVECHDDQARELREALEKEKKVRAELSTGSDVSYSLEDLKLGAKGSMSVFEPGRRIKLILGEPGVSNFFYNGVLLDAKQDSGCFIYHYGVFLVPKLRAHAWLYASEEGQWLIVESSKAARLLMVFLDSSNSIYSMEEIQADLSPLVKQLSPGYSNDDNNIAIPFLAAGDGIKEREIVHQVMSDLSGPVVVEDVTYLAINEKDAIKGLKYRRLIFERTENLVQSEALLSTKGSSRISSEAEKERKQEAPKPRNKASSGEMEIVHNFLASSYHIGIVSGMLLIWTHLNLSNSFVDLANTVVLGLGAGLLPMFLKINQPSLKIEVVELDPVVLEVAREYFGFQEDEHLEVHITDGIKFIKDRADPEAAAEKRFCKIDTLIVDVDSSDARSGLTCPDPNFVEESFISAAKESLSEHGLFIINLVSRSTTVKDAVHSCLKKVFSNIFSLKLEEDVNEVLFALKTDAPINEEQLSEARNALAISLEEVKEELWSEKVLHLSKSIELLK</sequence>
<dbReference type="AlphaFoldDB" id="A0AAD4JJ69"/>
<dbReference type="GO" id="GO:0009820">
    <property type="term" value="P:alkaloid metabolic process"/>
    <property type="evidence" value="ECO:0007669"/>
    <property type="project" value="UniProtKB-KW"/>
</dbReference>
<dbReference type="InterPro" id="IPR051419">
    <property type="entry name" value="Lys/N-term_MeTrsfase_sf"/>
</dbReference>
<dbReference type="SUPFAM" id="SSF53335">
    <property type="entry name" value="S-adenosyl-L-methionine-dependent methyltransferases"/>
    <property type="match status" value="2"/>
</dbReference>
<dbReference type="FunFam" id="3.40.50.150:FF:000256">
    <property type="entry name" value="S-adenosyl-L-methionine-dependent methyltransferase superfamily protein"/>
    <property type="match status" value="1"/>
</dbReference>
<dbReference type="GO" id="GO:0008757">
    <property type="term" value="F:S-adenosylmethionine-dependent methyltransferase activity"/>
    <property type="evidence" value="ECO:0007669"/>
    <property type="project" value="InterPro"/>
</dbReference>
<gene>
    <name evidence="7" type="ORF">C2S53_004003</name>
</gene>
<dbReference type="Gene3D" id="3.40.50.150">
    <property type="entry name" value="Vaccinia Virus protein VP39"/>
    <property type="match status" value="2"/>
</dbReference>
<feature type="domain" description="Methyltransferase type 11" evidence="6">
    <location>
        <begin position="98"/>
        <end position="199"/>
    </location>
</feature>
<dbReference type="FunFam" id="3.40.50.150:FF:000211">
    <property type="entry name" value="Methyltransferase-like protein 13"/>
    <property type="match status" value="1"/>
</dbReference>
<evidence type="ECO:0000313" key="8">
    <source>
        <dbReference type="Proteomes" id="UP001190926"/>
    </source>
</evidence>
<dbReference type="CDD" id="cd02440">
    <property type="entry name" value="AdoMet_MTases"/>
    <property type="match status" value="1"/>
</dbReference>
<accession>A0AAD4JJ69</accession>
<comment type="similarity">
    <text evidence="1">Belongs to the methyltransferase superfamily.</text>
</comment>
<feature type="region of interest" description="Disordered" evidence="5">
    <location>
        <begin position="1"/>
        <end position="20"/>
    </location>
</feature>
<dbReference type="Pfam" id="PF08241">
    <property type="entry name" value="Methyltransf_11"/>
    <property type="match status" value="1"/>
</dbReference>
<dbReference type="PANTHER" id="PTHR12176:SF78">
    <property type="entry name" value="EEF1A LYSINE AND N-TERMINAL METHYLTRANSFERASE"/>
    <property type="match status" value="1"/>
</dbReference>
<proteinExistence type="inferred from homology"/>
<dbReference type="Pfam" id="PF01564">
    <property type="entry name" value="Spermine_synth"/>
    <property type="match status" value="1"/>
</dbReference>
<keyword evidence="3" id="KW-0808">Transferase</keyword>
<reference evidence="7 8" key="1">
    <citation type="journal article" date="2021" name="Nat. Commun.">
        <title>Incipient diploidization of the medicinal plant Perilla within 10,000 years.</title>
        <authorList>
            <person name="Zhang Y."/>
            <person name="Shen Q."/>
            <person name="Leng L."/>
            <person name="Zhang D."/>
            <person name="Chen S."/>
            <person name="Shi Y."/>
            <person name="Ning Z."/>
            <person name="Chen S."/>
        </authorList>
    </citation>
    <scope>NUCLEOTIDE SEQUENCE [LARGE SCALE GENOMIC DNA]</scope>
    <source>
        <strain evidence="8">cv. PC099</strain>
    </source>
</reference>
<protein>
    <submittedName>
        <fullName evidence="7">S-adenosyl-L-methionine-dependent methyltransferases superfamily protein</fullName>
    </submittedName>
</protein>
<comment type="caution">
    <text evidence="7">The sequence shown here is derived from an EMBL/GenBank/DDBJ whole genome shotgun (WGS) entry which is preliminary data.</text>
</comment>
<evidence type="ECO:0000256" key="1">
    <source>
        <dbReference type="ARBA" id="ARBA00008361"/>
    </source>
</evidence>
<dbReference type="Proteomes" id="UP001190926">
    <property type="component" value="Unassembled WGS sequence"/>
</dbReference>
<dbReference type="GO" id="GO:0032259">
    <property type="term" value="P:methylation"/>
    <property type="evidence" value="ECO:0007669"/>
    <property type="project" value="UniProtKB-KW"/>
</dbReference>
<keyword evidence="4" id="KW-0511">Multifunctional enzyme</keyword>
<keyword evidence="8" id="KW-1185">Reference proteome</keyword>
<organism evidence="7 8">
    <name type="scientific">Perilla frutescens var. hirtella</name>
    <name type="common">Perilla citriodora</name>
    <name type="synonym">Perilla setoyensis</name>
    <dbReference type="NCBI Taxonomy" id="608512"/>
    <lineage>
        <taxon>Eukaryota</taxon>
        <taxon>Viridiplantae</taxon>
        <taxon>Streptophyta</taxon>
        <taxon>Embryophyta</taxon>
        <taxon>Tracheophyta</taxon>
        <taxon>Spermatophyta</taxon>
        <taxon>Magnoliopsida</taxon>
        <taxon>eudicotyledons</taxon>
        <taxon>Gunneridae</taxon>
        <taxon>Pentapetalae</taxon>
        <taxon>asterids</taxon>
        <taxon>lamiids</taxon>
        <taxon>Lamiales</taxon>
        <taxon>Lamiaceae</taxon>
        <taxon>Nepetoideae</taxon>
        <taxon>Elsholtzieae</taxon>
        <taxon>Perilla</taxon>
    </lineage>
</organism>
<feature type="compositionally biased region" description="Basic and acidic residues" evidence="5">
    <location>
        <begin position="499"/>
        <end position="511"/>
    </location>
</feature>
<evidence type="ECO:0000256" key="3">
    <source>
        <dbReference type="ARBA" id="ARBA00022679"/>
    </source>
</evidence>
<evidence type="ECO:0000313" key="7">
    <source>
        <dbReference type="EMBL" id="KAH6834766.1"/>
    </source>
</evidence>
<evidence type="ECO:0000256" key="5">
    <source>
        <dbReference type="SAM" id="MobiDB-lite"/>
    </source>
</evidence>
<dbReference type="InterPro" id="IPR013216">
    <property type="entry name" value="Methyltransf_11"/>
</dbReference>
<feature type="region of interest" description="Disordered" evidence="5">
    <location>
        <begin position="494"/>
        <end position="517"/>
    </location>
</feature>
<dbReference type="PANTHER" id="PTHR12176">
    <property type="entry name" value="SAM-DEPENDENT METHYLTRANSFERASE SUPERFAMILY PROTEIN"/>
    <property type="match status" value="1"/>
</dbReference>
<dbReference type="EMBL" id="SDAM02000044">
    <property type="protein sequence ID" value="KAH6834766.1"/>
    <property type="molecule type" value="Genomic_DNA"/>
</dbReference>
<keyword evidence="2 7" id="KW-0489">Methyltransferase</keyword>
<dbReference type="InterPro" id="IPR029063">
    <property type="entry name" value="SAM-dependent_MTases_sf"/>
</dbReference>
<name>A0AAD4JJ69_PERFH</name>
<evidence type="ECO:0000259" key="6">
    <source>
        <dbReference type="Pfam" id="PF08241"/>
    </source>
</evidence>
<evidence type="ECO:0000256" key="2">
    <source>
        <dbReference type="ARBA" id="ARBA00022603"/>
    </source>
</evidence>
<evidence type="ECO:0000256" key="4">
    <source>
        <dbReference type="ARBA" id="ARBA00023268"/>
    </source>
</evidence>